<evidence type="ECO:0000313" key="6">
    <source>
        <dbReference type="Proteomes" id="UP000652013"/>
    </source>
</evidence>
<keyword evidence="1" id="KW-0805">Transcription regulation</keyword>
<dbReference type="InterPro" id="IPR012074">
    <property type="entry name" value="GAF_ANTAR"/>
</dbReference>
<dbReference type="SMART" id="SM01012">
    <property type="entry name" value="ANTAR"/>
    <property type="match status" value="1"/>
</dbReference>
<name>A0A8J3Y7U4_9ACTN</name>
<dbReference type="Gene3D" id="1.10.10.10">
    <property type="entry name" value="Winged helix-like DNA-binding domain superfamily/Winged helix DNA-binding domain"/>
    <property type="match status" value="1"/>
</dbReference>
<dbReference type="Proteomes" id="UP000652013">
    <property type="component" value="Unassembled WGS sequence"/>
</dbReference>
<dbReference type="EMBL" id="BOOY01000016">
    <property type="protein sequence ID" value="GIJ03022.1"/>
    <property type="molecule type" value="Genomic_DNA"/>
</dbReference>
<dbReference type="PROSITE" id="PS50921">
    <property type="entry name" value="ANTAR"/>
    <property type="match status" value="1"/>
</dbReference>
<accession>A0A8J3Y7U4</accession>
<keyword evidence="6" id="KW-1185">Reference proteome</keyword>
<feature type="region of interest" description="Disordered" evidence="3">
    <location>
        <begin position="1"/>
        <end position="22"/>
    </location>
</feature>
<dbReference type="Pfam" id="PF03861">
    <property type="entry name" value="ANTAR"/>
    <property type="match status" value="1"/>
</dbReference>
<dbReference type="SUPFAM" id="SSF55781">
    <property type="entry name" value="GAF domain-like"/>
    <property type="match status" value="1"/>
</dbReference>
<evidence type="ECO:0000259" key="4">
    <source>
        <dbReference type="PROSITE" id="PS50921"/>
    </source>
</evidence>
<sequence>MSEPQTGPETVRDLIARQPPAPGTTGLLRRVCRAAAQALAASGAGASVMTANGTRGISAASDPASERVEDLQFVLGEGPCIDAFTDTRPVLIPDLADPAAQRWPVYTPAARDSGVCAVFAFPLQVGAARLGVLDVYRDRPGSLTGEELGCALTFADVTVHALLDRERDGDLLGDVRHRAELFQAQGMVMVQLGVPIEEAMIRLRAHAYAEERPIGDVARDVVAGRLRLDRP</sequence>
<reference evidence="5" key="1">
    <citation type="submission" date="2021-01" db="EMBL/GenBank/DDBJ databases">
        <title>Whole genome shotgun sequence of Spirilliplanes yamanashiensis NBRC 15828.</title>
        <authorList>
            <person name="Komaki H."/>
            <person name="Tamura T."/>
        </authorList>
    </citation>
    <scope>NUCLEOTIDE SEQUENCE</scope>
    <source>
        <strain evidence="5">NBRC 15828</strain>
    </source>
</reference>
<dbReference type="Pfam" id="PF13185">
    <property type="entry name" value="GAF_2"/>
    <property type="match status" value="1"/>
</dbReference>
<protein>
    <submittedName>
        <fullName evidence="5">GAF domain-containing protein</fullName>
    </submittedName>
</protein>
<evidence type="ECO:0000256" key="2">
    <source>
        <dbReference type="ARBA" id="ARBA00023163"/>
    </source>
</evidence>
<evidence type="ECO:0000256" key="1">
    <source>
        <dbReference type="ARBA" id="ARBA00023015"/>
    </source>
</evidence>
<dbReference type="InterPro" id="IPR029016">
    <property type="entry name" value="GAF-like_dom_sf"/>
</dbReference>
<keyword evidence="2" id="KW-0804">Transcription</keyword>
<dbReference type="RefSeq" id="WP_203938284.1">
    <property type="nucleotide sequence ID" value="NZ_BAAAGJ010000005.1"/>
</dbReference>
<dbReference type="InterPro" id="IPR036388">
    <property type="entry name" value="WH-like_DNA-bd_sf"/>
</dbReference>
<evidence type="ECO:0000256" key="3">
    <source>
        <dbReference type="SAM" id="MobiDB-lite"/>
    </source>
</evidence>
<dbReference type="Gene3D" id="3.30.450.40">
    <property type="match status" value="1"/>
</dbReference>
<comment type="caution">
    <text evidence="5">The sequence shown here is derived from an EMBL/GenBank/DDBJ whole genome shotgun (WGS) entry which is preliminary data.</text>
</comment>
<dbReference type="PIRSF" id="PIRSF036625">
    <property type="entry name" value="GAF_ANTAR"/>
    <property type="match status" value="1"/>
</dbReference>
<gene>
    <name evidence="5" type="ORF">Sya03_23740</name>
</gene>
<dbReference type="InterPro" id="IPR005561">
    <property type="entry name" value="ANTAR"/>
</dbReference>
<organism evidence="5 6">
    <name type="scientific">Spirilliplanes yamanashiensis</name>
    <dbReference type="NCBI Taxonomy" id="42233"/>
    <lineage>
        <taxon>Bacteria</taxon>
        <taxon>Bacillati</taxon>
        <taxon>Actinomycetota</taxon>
        <taxon>Actinomycetes</taxon>
        <taxon>Micromonosporales</taxon>
        <taxon>Micromonosporaceae</taxon>
        <taxon>Spirilliplanes</taxon>
    </lineage>
</organism>
<evidence type="ECO:0000313" key="5">
    <source>
        <dbReference type="EMBL" id="GIJ03022.1"/>
    </source>
</evidence>
<feature type="domain" description="ANTAR" evidence="4">
    <location>
        <begin position="159"/>
        <end position="222"/>
    </location>
</feature>
<dbReference type="InterPro" id="IPR003018">
    <property type="entry name" value="GAF"/>
</dbReference>
<proteinExistence type="predicted"/>
<dbReference type="AlphaFoldDB" id="A0A8J3Y7U4"/>
<dbReference type="GO" id="GO:0003723">
    <property type="term" value="F:RNA binding"/>
    <property type="evidence" value="ECO:0007669"/>
    <property type="project" value="InterPro"/>
</dbReference>